<dbReference type="InterPro" id="IPR001611">
    <property type="entry name" value="Leu-rich_rpt"/>
</dbReference>
<dbReference type="GO" id="GO:0005886">
    <property type="term" value="C:plasma membrane"/>
    <property type="evidence" value="ECO:0007669"/>
    <property type="project" value="TreeGrafter"/>
</dbReference>
<feature type="domain" description="LRRCT" evidence="5">
    <location>
        <begin position="253"/>
        <end position="307"/>
    </location>
</feature>
<dbReference type="PROSITE" id="PS51450">
    <property type="entry name" value="LRR"/>
    <property type="match status" value="1"/>
</dbReference>
<dbReference type="InterPro" id="IPR026906">
    <property type="entry name" value="LRR_5"/>
</dbReference>
<evidence type="ECO:0000256" key="1">
    <source>
        <dbReference type="ARBA" id="ARBA00022614"/>
    </source>
</evidence>
<keyword evidence="3" id="KW-0677">Repeat</keyword>
<comment type="caution">
    <text evidence="6">The sequence shown here is derived from an EMBL/GenBank/DDBJ whole genome shotgun (WGS) entry which is preliminary data.</text>
</comment>
<gene>
    <name evidence="6" type="ORF">MEDL_55313</name>
</gene>
<dbReference type="InterPro" id="IPR032675">
    <property type="entry name" value="LRR_dom_sf"/>
</dbReference>
<keyword evidence="2 4" id="KW-0732">Signal</keyword>
<evidence type="ECO:0000259" key="5">
    <source>
        <dbReference type="SMART" id="SM00082"/>
    </source>
</evidence>
<dbReference type="Proteomes" id="UP000683360">
    <property type="component" value="Unassembled WGS sequence"/>
</dbReference>
<sequence>MLQRLMLSILLQLIPFVSARCSDPTVTDINMSNLGISEINESLFQNCNPQAYSLDLSGNKITLINATAFASYDDRIHNYIPLFYQLKTLNLNDNKIISVDPNAFKYTKVLNTLYIRDNQLKVIESGMFDLIGDTLVTLVMSNNQISSIGMSVFHTNIRKLRYVDLSHNKMTYMEAWPYIPPSIVVFNLSNNDVNKFTNHLNWTYDLTEPYFTYVDLMYNNFTEWDNEWFWRYQNHKGNYVFELANYRLKLTNNPWNCDCHMYYIISTIQESFYRFAQSEFIHIECEHPANLRKKRIIDVDLSTFVCDSKVDFPFG</sequence>
<dbReference type="Pfam" id="PF13516">
    <property type="entry name" value="LRR_6"/>
    <property type="match status" value="1"/>
</dbReference>
<feature type="chain" id="PRO_5035774223" description="LRRCT domain-containing protein" evidence="4">
    <location>
        <begin position="20"/>
        <end position="315"/>
    </location>
</feature>
<dbReference type="PANTHER" id="PTHR24369:SF210">
    <property type="entry name" value="CHAOPTIN-RELATED"/>
    <property type="match status" value="1"/>
</dbReference>
<evidence type="ECO:0000256" key="3">
    <source>
        <dbReference type="ARBA" id="ARBA00022737"/>
    </source>
</evidence>
<evidence type="ECO:0000256" key="2">
    <source>
        <dbReference type="ARBA" id="ARBA00022729"/>
    </source>
</evidence>
<dbReference type="Pfam" id="PF13306">
    <property type="entry name" value="LRR_5"/>
    <property type="match status" value="1"/>
</dbReference>
<organism evidence="6 7">
    <name type="scientific">Mytilus edulis</name>
    <name type="common">Blue mussel</name>
    <dbReference type="NCBI Taxonomy" id="6550"/>
    <lineage>
        <taxon>Eukaryota</taxon>
        <taxon>Metazoa</taxon>
        <taxon>Spiralia</taxon>
        <taxon>Lophotrochozoa</taxon>
        <taxon>Mollusca</taxon>
        <taxon>Bivalvia</taxon>
        <taxon>Autobranchia</taxon>
        <taxon>Pteriomorphia</taxon>
        <taxon>Mytilida</taxon>
        <taxon>Mytiloidea</taxon>
        <taxon>Mytilidae</taxon>
        <taxon>Mytilinae</taxon>
        <taxon>Mytilus</taxon>
    </lineage>
</organism>
<evidence type="ECO:0000313" key="7">
    <source>
        <dbReference type="Proteomes" id="UP000683360"/>
    </source>
</evidence>
<reference evidence="6" key="1">
    <citation type="submission" date="2021-03" db="EMBL/GenBank/DDBJ databases">
        <authorList>
            <person name="Bekaert M."/>
        </authorList>
    </citation>
    <scope>NUCLEOTIDE SEQUENCE</scope>
</reference>
<keyword evidence="7" id="KW-1185">Reference proteome</keyword>
<proteinExistence type="predicted"/>
<dbReference type="InterPro" id="IPR000483">
    <property type="entry name" value="Cys-rich_flank_reg_C"/>
</dbReference>
<keyword evidence="1" id="KW-0433">Leucine-rich repeat</keyword>
<evidence type="ECO:0000256" key="4">
    <source>
        <dbReference type="SAM" id="SignalP"/>
    </source>
</evidence>
<dbReference type="AlphaFoldDB" id="A0A8S3UBK0"/>
<dbReference type="Gene3D" id="3.80.10.10">
    <property type="entry name" value="Ribonuclease Inhibitor"/>
    <property type="match status" value="2"/>
</dbReference>
<accession>A0A8S3UBK0</accession>
<dbReference type="PANTHER" id="PTHR24369">
    <property type="entry name" value="ANTIGEN BSP, PUTATIVE-RELATED"/>
    <property type="match status" value="1"/>
</dbReference>
<dbReference type="SMART" id="SM00082">
    <property type="entry name" value="LRRCT"/>
    <property type="match status" value="1"/>
</dbReference>
<dbReference type="InterPro" id="IPR050541">
    <property type="entry name" value="LRR_TM_domain-containing"/>
</dbReference>
<dbReference type="OrthoDB" id="6107924at2759"/>
<evidence type="ECO:0000313" key="6">
    <source>
        <dbReference type="EMBL" id="CAG2243180.1"/>
    </source>
</evidence>
<dbReference type="EMBL" id="CAJPWZ010002693">
    <property type="protein sequence ID" value="CAG2243180.1"/>
    <property type="molecule type" value="Genomic_DNA"/>
</dbReference>
<feature type="signal peptide" evidence="4">
    <location>
        <begin position="1"/>
        <end position="19"/>
    </location>
</feature>
<protein>
    <recommendedName>
        <fullName evidence="5">LRRCT domain-containing protein</fullName>
    </recommendedName>
</protein>
<name>A0A8S3UBK0_MYTED</name>
<dbReference type="SUPFAM" id="SSF52058">
    <property type="entry name" value="L domain-like"/>
    <property type="match status" value="1"/>
</dbReference>
<dbReference type="Pfam" id="PF13855">
    <property type="entry name" value="LRR_8"/>
    <property type="match status" value="1"/>
</dbReference>